<keyword evidence="4" id="KW-1185">Reference proteome</keyword>
<organism evidence="3 4">
    <name type="scientific">Adlercreutzia mucosicola</name>
    <dbReference type="NCBI Taxonomy" id="580026"/>
    <lineage>
        <taxon>Bacteria</taxon>
        <taxon>Bacillati</taxon>
        <taxon>Actinomycetota</taxon>
        <taxon>Coriobacteriia</taxon>
        <taxon>Eggerthellales</taxon>
        <taxon>Eggerthellaceae</taxon>
        <taxon>Adlercreutzia</taxon>
    </lineage>
</organism>
<name>A0A6N8JMD2_9ACTN</name>
<keyword evidence="2" id="KW-1133">Transmembrane helix</keyword>
<keyword evidence="2" id="KW-0472">Membrane</keyword>
<evidence type="ECO:0000256" key="2">
    <source>
        <dbReference type="SAM" id="Phobius"/>
    </source>
</evidence>
<evidence type="ECO:0000313" key="4">
    <source>
        <dbReference type="Proteomes" id="UP000463388"/>
    </source>
</evidence>
<evidence type="ECO:0000313" key="3">
    <source>
        <dbReference type="EMBL" id="MVX60169.1"/>
    </source>
</evidence>
<evidence type="ECO:0000256" key="1">
    <source>
        <dbReference type="SAM" id="MobiDB-lite"/>
    </source>
</evidence>
<gene>
    <name evidence="3" type="ORF">GKZ27_01595</name>
</gene>
<proteinExistence type="predicted"/>
<reference evidence="3 4" key="1">
    <citation type="submission" date="2019-12" db="EMBL/GenBank/DDBJ databases">
        <title>Microbes associate with the intestines of laboratory mice.</title>
        <authorList>
            <person name="Navarre W."/>
            <person name="Wong E."/>
        </authorList>
    </citation>
    <scope>NUCLEOTIDE SEQUENCE [LARGE SCALE GENOMIC DNA]</scope>
    <source>
        <strain evidence="3 4">NM66_B29</strain>
    </source>
</reference>
<dbReference type="AlphaFoldDB" id="A0A6N8JMD2"/>
<comment type="caution">
    <text evidence="3">The sequence shown here is derived from an EMBL/GenBank/DDBJ whole genome shotgun (WGS) entry which is preliminary data.</text>
</comment>
<accession>A0A6N8JMD2</accession>
<feature type="region of interest" description="Disordered" evidence="1">
    <location>
        <begin position="161"/>
        <end position="184"/>
    </location>
</feature>
<feature type="transmembrane region" description="Helical" evidence="2">
    <location>
        <begin position="49"/>
        <end position="71"/>
    </location>
</feature>
<keyword evidence="2" id="KW-0812">Transmembrane</keyword>
<dbReference type="EMBL" id="WSRR01000002">
    <property type="protein sequence ID" value="MVX60169.1"/>
    <property type="molecule type" value="Genomic_DNA"/>
</dbReference>
<dbReference type="RefSeq" id="WP_160344558.1">
    <property type="nucleotide sequence ID" value="NZ_WSRR01000002.1"/>
</dbReference>
<sequence>MAGGSTRRRSMTAYSVAGHAQGTAAGDERMERYHEYVGRHRAERSVWPGAAFIVEALLLLVFLAGSLAVLMELNADADAAGQQSADLMEAMTLASNAAEEFAANPELAAVTGALGDEEEAARVRYGTGLVMTRTVEAEPLAAGTMYRARIAVWHEGAPAAESAVAGSGGPKPAPAEGSGADGAAEPVYTLETACYVANDGADATPTEGEVSRG</sequence>
<dbReference type="Proteomes" id="UP000463388">
    <property type="component" value="Unassembled WGS sequence"/>
</dbReference>
<dbReference type="OrthoDB" id="3178001at2"/>
<protein>
    <submittedName>
        <fullName evidence="3">Uncharacterized protein</fullName>
    </submittedName>
</protein>